<feature type="domain" description="N-acetyltransferase" evidence="1">
    <location>
        <begin position="1"/>
        <end position="185"/>
    </location>
</feature>
<name>A0ABU3FC88_9ENTE</name>
<dbReference type="Proteomes" id="UP001181046">
    <property type="component" value="Unassembled WGS sequence"/>
</dbReference>
<sequence>MDIYRADRLPFDCREELGIIFADGFTQWLGFFSKDKNIIAKAFSHSFQLDQFYVAVVDQKIAGFVACTNCYDKSLVLEKEELKKHFGWFKGTIAAKVLKKEFEAPFKNLPNNTGSIEFVGVASEFRKQGVASNIIKYIIEQTPYAHYVIEEVADTNLAAMSLYYKLGFTETKRKNLSPRQAKKLKINSFVSFQLNKC</sequence>
<dbReference type="InterPro" id="IPR016181">
    <property type="entry name" value="Acyl_CoA_acyltransferase"/>
</dbReference>
<evidence type="ECO:0000313" key="2">
    <source>
        <dbReference type="EMBL" id="MDT2760090.1"/>
    </source>
</evidence>
<proteinExistence type="predicted"/>
<comment type="caution">
    <text evidence="2">The sequence shown here is derived from an EMBL/GenBank/DDBJ whole genome shotgun (WGS) entry which is preliminary data.</text>
</comment>
<dbReference type="Pfam" id="PF00583">
    <property type="entry name" value="Acetyltransf_1"/>
    <property type="match status" value="1"/>
</dbReference>
<dbReference type="Gene3D" id="3.40.630.30">
    <property type="match status" value="1"/>
</dbReference>
<protein>
    <submittedName>
        <fullName evidence="2">GNAT family N-acetyltransferase</fullName>
        <ecNumber evidence="2">2.3.1.-</ecNumber>
    </submittedName>
</protein>
<dbReference type="PROSITE" id="PS51186">
    <property type="entry name" value="GNAT"/>
    <property type="match status" value="1"/>
</dbReference>
<reference evidence="2" key="1">
    <citation type="submission" date="2023-03" db="EMBL/GenBank/DDBJ databases">
        <authorList>
            <person name="Shen W."/>
            <person name="Cai J."/>
        </authorList>
    </citation>
    <scope>NUCLEOTIDE SEQUENCE</scope>
    <source>
        <strain evidence="2">P66-3</strain>
    </source>
</reference>
<dbReference type="InterPro" id="IPR000182">
    <property type="entry name" value="GNAT_dom"/>
</dbReference>
<evidence type="ECO:0000259" key="1">
    <source>
        <dbReference type="PROSITE" id="PS51186"/>
    </source>
</evidence>
<dbReference type="RefSeq" id="WP_311830196.1">
    <property type="nucleotide sequence ID" value="NZ_JARQAJ010000006.1"/>
</dbReference>
<keyword evidence="3" id="KW-1185">Reference proteome</keyword>
<dbReference type="SUPFAM" id="SSF55729">
    <property type="entry name" value="Acyl-CoA N-acyltransferases (Nat)"/>
    <property type="match status" value="1"/>
</dbReference>
<dbReference type="GO" id="GO:0016746">
    <property type="term" value="F:acyltransferase activity"/>
    <property type="evidence" value="ECO:0007669"/>
    <property type="project" value="UniProtKB-KW"/>
</dbReference>
<dbReference type="EMBL" id="JARQAJ010000006">
    <property type="protein sequence ID" value="MDT2760090.1"/>
    <property type="molecule type" value="Genomic_DNA"/>
</dbReference>
<accession>A0ABU3FC88</accession>
<dbReference type="CDD" id="cd04301">
    <property type="entry name" value="NAT_SF"/>
    <property type="match status" value="1"/>
</dbReference>
<dbReference type="EC" id="2.3.1.-" evidence="2"/>
<keyword evidence="2" id="KW-0012">Acyltransferase</keyword>
<organism evidence="2 3">
    <name type="scientific">Enterococcus xiangfangensis</name>
    <dbReference type="NCBI Taxonomy" id="1296537"/>
    <lineage>
        <taxon>Bacteria</taxon>
        <taxon>Bacillati</taxon>
        <taxon>Bacillota</taxon>
        <taxon>Bacilli</taxon>
        <taxon>Lactobacillales</taxon>
        <taxon>Enterococcaceae</taxon>
        <taxon>Enterococcus</taxon>
    </lineage>
</organism>
<gene>
    <name evidence="2" type="ORF">P7H27_09985</name>
</gene>
<evidence type="ECO:0000313" key="3">
    <source>
        <dbReference type="Proteomes" id="UP001181046"/>
    </source>
</evidence>
<keyword evidence="2" id="KW-0808">Transferase</keyword>